<reference evidence="3" key="1">
    <citation type="submission" date="2016-10" db="EMBL/GenBank/DDBJ databases">
        <authorList>
            <person name="Varghese N."/>
            <person name="Submissions S."/>
        </authorList>
    </citation>
    <scope>NUCLEOTIDE SEQUENCE [LARGE SCALE GENOMIC DNA]</scope>
    <source>
        <strain evidence="3">DSM 21424</strain>
    </source>
</reference>
<dbReference type="OrthoDB" id="6058756at2"/>
<evidence type="ECO:0000313" key="2">
    <source>
        <dbReference type="EMBL" id="SDE47542.1"/>
    </source>
</evidence>
<evidence type="ECO:0008006" key="4">
    <source>
        <dbReference type="Google" id="ProtNLM"/>
    </source>
</evidence>
<evidence type="ECO:0000313" key="3">
    <source>
        <dbReference type="Proteomes" id="UP000198922"/>
    </source>
</evidence>
<feature type="compositionally biased region" description="Basic residues" evidence="1">
    <location>
        <begin position="146"/>
        <end position="157"/>
    </location>
</feature>
<dbReference type="Gene3D" id="1.10.10.10">
    <property type="entry name" value="Winged helix-like DNA-binding domain superfamily/Winged helix DNA-binding domain"/>
    <property type="match status" value="1"/>
</dbReference>
<feature type="compositionally biased region" description="Polar residues" evidence="1">
    <location>
        <begin position="111"/>
        <end position="121"/>
    </location>
</feature>
<keyword evidence="3" id="KW-1185">Reference proteome</keyword>
<dbReference type="EMBL" id="FNAT01000002">
    <property type="protein sequence ID" value="SDE47542.1"/>
    <property type="molecule type" value="Genomic_DNA"/>
</dbReference>
<sequence>MARGRKGKRPEEGQYAPLPYALLKSRAWRALSGPAIKVLLELHTRYNGGNNGKLFLSLNEAAETLGIGKATAQRAFDELQDKGFLVLTKQGNWYGRQANEWRITTKPENGRPQSTASNDWQSWRPKTERGSVTDPSACPMGPPRNHLNRHGSARKPVRPVSPVTPGSEMGR</sequence>
<dbReference type="SUPFAM" id="SSF46785">
    <property type="entry name" value="Winged helix' DNA-binding domain"/>
    <property type="match status" value="1"/>
</dbReference>
<dbReference type="AlphaFoldDB" id="A0A1G7D7K6"/>
<gene>
    <name evidence="2" type="ORF">SAMN04488567_1821</name>
</gene>
<evidence type="ECO:0000256" key="1">
    <source>
        <dbReference type="SAM" id="MobiDB-lite"/>
    </source>
</evidence>
<feature type="region of interest" description="Disordered" evidence="1">
    <location>
        <begin position="105"/>
        <end position="171"/>
    </location>
</feature>
<dbReference type="Proteomes" id="UP000198922">
    <property type="component" value="Unassembled WGS sequence"/>
</dbReference>
<proteinExistence type="predicted"/>
<dbReference type="RefSeq" id="WP_090111182.1">
    <property type="nucleotide sequence ID" value="NZ_FNAT01000002.1"/>
</dbReference>
<dbReference type="Pfam" id="PF13730">
    <property type="entry name" value="HTH_36"/>
    <property type="match status" value="1"/>
</dbReference>
<dbReference type="InterPro" id="IPR036388">
    <property type="entry name" value="WH-like_DNA-bd_sf"/>
</dbReference>
<name>A0A1G7D7K6_9RHOB</name>
<accession>A0A1G7D7K6</accession>
<protein>
    <recommendedName>
        <fullName evidence="4">Helix-turn-helix domain-containing protein</fullName>
    </recommendedName>
</protein>
<dbReference type="InterPro" id="IPR036390">
    <property type="entry name" value="WH_DNA-bd_sf"/>
</dbReference>
<organism evidence="2 3">
    <name type="scientific">Limimaricola pyoseonensis</name>
    <dbReference type="NCBI Taxonomy" id="521013"/>
    <lineage>
        <taxon>Bacteria</taxon>
        <taxon>Pseudomonadati</taxon>
        <taxon>Pseudomonadota</taxon>
        <taxon>Alphaproteobacteria</taxon>
        <taxon>Rhodobacterales</taxon>
        <taxon>Paracoccaceae</taxon>
        <taxon>Limimaricola</taxon>
    </lineage>
</organism>
<dbReference type="STRING" id="521013.SAMN04488567_1821"/>